<keyword evidence="3 11" id="KW-0436">Ligase</keyword>
<dbReference type="GO" id="GO:0140096">
    <property type="term" value="F:catalytic activity, acting on a protein"/>
    <property type="evidence" value="ECO:0007669"/>
    <property type="project" value="UniProtKB-ARBA"/>
</dbReference>
<protein>
    <recommendedName>
        <fullName evidence="11">Alanine--tRNA ligase</fullName>
        <ecNumber evidence="11">6.1.1.7</ecNumber>
    </recommendedName>
    <alternativeName>
        <fullName evidence="11">Alanyl-tRNA synthetase</fullName>
        <shortName evidence="11">AlaRS</shortName>
    </alternativeName>
</protein>
<evidence type="ECO:0000256" key="4">
    <source>
        <dbReference type="ARBA" id="ARBA00022741"/>
    </source>
</evidence>
<evidence type="ECO:0000256" key="6">
    <source>
        <dbReference type="ARBA" id="ARBA00022884"/>
    </source>
</evidence>
<dbReference type="InterPro" id="IPR012947">
    <property type="entry name" value="tRNA_SAD"/>
</dbReference>
<dbReference type="InterPro" id="IPR023033">
    <property type="entry name" value="Ala_tRNA_ligase_euk/bac"/>
</dbReference>
<dbReference type="Pfam" id="PF07973">
    <property type="entry name" value="tRNA_SAD"/>
    <property type="match status" value="1"/>
</dbReference>
<dbReference type="GO" id="GO:0006419">
    <property type="term" value="P:alanyl-tRNA aminoacylation"/>
    <property type="evidence" value="ECO:0007669"/>
    <property type="project" value="UniProtKB-UniRule"/>
</dbReference>
<dbReference type="GO" id="GO:0002161">
    <property type="term" value="F:aminoacyl-tRNA deacylase activity"/>
    <property type="evidence" value="ECO:0007669"/>
    <property type="project" value="TreeGrafter"/>
</dbReference>
<evidence type="ECO:0000256" key="11">
    <source>
        <dbReference type="HAMAP-Rule" id="MF_00036"/>
    </source>
</evidence>
<feature type="binding site" evidence="11">
    <location>
        <position position="559"/>
    </location>
    <ligand>
        <name>Zn(2+)</name>
        <dbReference type="ChEBI" id="CHEBI:29105"/>
    </ligand>
</feature>
<dbReference type="GO" id="GO:0005524">
    <property type="term" value="F:ATP binding"/>
    <property type="evidence" value="ECO:0007669"/>
    <property type="project" value="UniProtKB-UniRule"/>
</dbReference>
<dbReference type="HAMAP" id="MF_00036_B">
    <property type="entry name" value="Ala_tRNA_synth_B"/>
    <property type="match status" value="1"/>
</dbReference>
<dbReference type="NCBIfam" id="NF002436">
    <property type="entry name" value="PRK01584.1"/>
    <property type="match status" value="1"/>
</dbReference>
<keyword evidence="7 11" id="KW-0648">Protein biosynthesis</keyword>
<comment type="caution">
    <text evidence="14">The sequence shown here is derived from an EMBL/GenBank/DDBJ whole genome shotgun (WGS) entry which is preliminary data.</text>
</comment>
<evidence type="ECO:0000256" key="10">
    <source>
        <dbReference type="ARBA" id="ARBA00048300"/>
    </source>
</evidence>
<reference evidence="14" key="1">
    <citation type="submission" date="2020-08" db="EMBL/GenBank/DDBJ databases">
        <title>Genome public.</title>
        <authorList>
            <person name="Liu C."/>
            <person name="Sun Q."/>
        </authorList>
    </citation>
    <scope>NUCLEOTIDE SEQUENCE</scope>
    <source>
        <strain evidence="14">NSJ-63</strain>
    </source>
</reference>
<name>A0A926DJE5_9FIRM</name>
<dbReference type="InterPro" id="IPR018164">
    <property type="entry name" value="Ala-tRNA-synth_IIc_N"/>
</dbReference>
<dbReference type="GO" id="GO:0016740">
    <property type="term" value="F:transferase activity"/>
    <property type="evidence" value="ECO:0007669"/>
    <property type="project" value="UniProtKB-ARBA"/>
</dbReference>
<dbReference type="PANTHER" id="PTHR11777:SF9">
    <property type="entry name" value="ALANINE--TRNA LIGASE, CYTOPLASMIC"/>
    <property type="match status" value="1"/>
</dbReference>
<dbReference type="Gene3D" id="3.30.54.20">
    <property type="match status" value="1"/>
</dbReference>
<dbReference type="InterPro" id="IPR018165">
    <property type="entry name" value="Ala-tRNA-synth_IIc_core"/>
</dbReference>
<dbReference type="EC" id="6.1.1.7" evidence="11"/>
<dbReference type="FunFam" id="3.30.980.10:FF:000004">
    <property type="entry name" value="Alanine--tRNA ligase, cytoplasmic"/>
    <property type="match status" value="1"/>
</dbReference>
<dbReference type="NCBIfam" id="TIGR00344">
    <property type="entry name" value="alaS"/>
    <property type="match status" value="1"/>
</dbReference>
<comment type="subcellular location">
    <subcellularLocation>
        <location evidence="11">Cytoplasm</location>
    </subcellularLocation>
</comment>
<keyword evidence="8 11" id="KW-0030">Aminoacyl-tRNA synthetase</keyword>
<keyword evidence="15" id="KW-1185">Reference proteome</keyword>
<dbReference type="SMART" id="SM00863">
    <property type="entry name" value="tRNA_SAD"/>
    <property type="match status" value="1"/>
</dbReference>
<dbReference type="InterPro" id="IPR002318">
    <property type="entry name" value="Ala-tRNA-lgiase_IIc"/>
</dbReference>
<dbReference type="PRINTS" id="PR00980">
    <property type="entry name" value="TRNASYNTHALA"/>
</dbReference>
<dbReference type="GO" id="GO:0008270">
    <property type="term" value="F:zinc ion binding"/>
    <property type="evidence" value="ECO:0007669"/>
    <property type="project" value="UniProtKB-UniRule"/>
</dbReference>
<evidence type="ECO:0000313" key="15">
    <source>
        <dbReference type="Proteomes" id="UP000617951"/>
    </source>
</evidence>
<dbReference type="InterPro" id="IPR045864">
    <property type="entry name" value="aa-tRNA-synth_II/BPL/LPL"/>
</dbReference>
<dbReference type="InterPro" id="IPR050058">
    <property type="entry name" value="Ala-tRNA_ligase"/>
</dbReference>
<keyword evidence="11" id="KW-0479">Metal-binding</keyword>
<evidence type="ECO:0000259" key="13">
    <source>
        <dbReference type="PROSITE" id="PS50860"/>
    </source>
</evidence>
<dbReference type="EMBL" id="JACRSS010000006">
    <property type="protein sequence ID" value="MBC8539311.1"/>
    <property type="molecule type" value="Genomic_DNA"/>
</dbReference>
<comment type="cofactor">
    <cofactor evidence="11">
        <name>Zn(2+)</name>
        <dbReference type="ChEBI" id="CHEBI:29105"/>
    </cofactor>
    <text evidence="11">Binds 1 zinc ion per subunit.</text>
</comment>
<evidence type="ECO:0000256" key="5">
    <source>
        <dbReference type="ARBA" id="ARBA00022840"/>
    </source>
</evidence>
<keyword evidence="11" id="KW-0963">Cytoplasm</keyword>
<evidence type="ECO:0000313" key="14">
    <source>
        <dbReference type="EMBL" id="MBC8539311.1"/>
    </source>
</evidence>
<gene>
    <name evidence="11" type="primary">alaS</name>
    <name evidence="14" type="ORF">H8693_10275</name>
</gene>
<sequence>MTSSELRSLYLKFFESKGHAIIPSASLIPENDPTVLFTTAGMHPLVPYLLGEKHPAGTRLTDVQKCVRTGDIDEVGDASHCTFFEMLGNWSLGDYFKKEAIAWSFEFLTSEEYLGIPKDKLYFTCFAGDENAPRDEESHDFWRSMGVEESHIFYLPKENNWWGPAGVTGPCGPDTEMFIDTGKPACGPDCSPACDCGKYLEIWNDVFMQYNKKEDGTFEPLAHKNVDTGMGLDRTICILQGKKSVYDTDVFSGILETISELSDGKHYGDDEETTRAFRIVADHIRCATFILGDRNGVTPSNVDQGYVLRRLIRRAIRFAGTLGIAEGQLSKVAEKVIEQYKDVYPELEENREKILSELNLEEERFQKTIKQGMKEFEKLVTYLKENVIPGKSAFRLYDTFGFPVEFTVELARERGFSVDMEGYEAAFKKHQEKSHAGAEQRFKGGLADTGEQTAKLHTATHLLLACLKKVLDPNIIQKGSNITAERLRFDFNFPRPVTKEELAEIEKLVNQAIAEKIPVVCEELPIEEARKAGATGIFDSKYGDVVKVYTIEGWSKEICGGPHAANTGDLGSFKIKKEQSSSAGVRRIKAVIAAPEA</sequence>
<dbReference type="Gene3D" id="3.30.980.10">
    <property type="entry name" value="Threonyl-trna Synthetase, Chain A, domain 2"/>
    <property type="match status" value="1"/>
</dbReference>
<evidence type="ECO:0000256" key="3">
    <source>
        <dbReference type="ARBA" id="ARBA00022598"/>
    </source>
</evidence>
<keyword evidence="5 11" id="KW-0067">ATP-binding</keyword>
<dbReference type="SUPFAM" id="SSF101353">
    <property type="entry name" value="Putative anticodon-binding domain of alanyl-tRNA synthetase (AlaRS)"/>
    <property type="match status" value="1"/>
</dbReference>
<feature type="coiled-coil region" evidence="12">
    <location>
        <begin position="337"/>
        <end position="364"/>
    </location>
</feature>
<dbReference type="InterPro" id="IPR018163">
    <property type="entry name" value="Thr/Ala-tRNA-synth_IIc_edit"/>
</dbReference>
<keyword evidence="4 11" id="KW-0547">Nucleotide-binding</keyword>
<dbReference type="Proteomes" id="UP000617951">
    <property type="component" value="Unassembled WGS sequence"/>
</dbReference>
<dbReference type="GO" id="GO:0004813">
    <property type="term" value="F:alanine-tRNA ligase activity"/>
    <property type="evidence" value="ECO:0007669"/>
    <property type="project" value="UniProtKB-UniRule"/>
</dbReference>
<dbReference type="SUPFAM" id="SSF55186">
    <property type="entry name" value="ThrRS/AlaRS common domain"/>
    <property type="match status" value="1"/>
</dbReference>
<evidence type="ECO:0000256" key="7">
    <source>
        <dbReference type="ARBA" id="ARBA00022917"/>
    </source>
</evidence>
<dbReference type="Pfam" id="PF01411">
    <property type="entry name" value="tRNA-synt_2c"/>
    <property type="match status" value="1"/>
</dbReference>
<comment type="catalytic activity">
    <reaction evidence="10 11">
        <text>tRNA(Ala) + L-alanine + ATP = L-alanyl-tRNA(Ala) + AMP + diphosphate</text>
        <dbReference type="Rhea" id="RHEA:12540"/>
        <dbReference type="Rhea" id="RHEA-COMP:9657"/>
        <dbReference type="Rhea" id="RHEA-COMP:9923"/>
        <dbReference type="ChEBI" id="CHEBI:30616"/>
        <dbReference type="ChEBI" id="CHEBI:33019"/>
        <dbReference type="ChEBI" id="CHEBI:57972"/>
        <dbReference type="ChEBI" id="CHEBI:78442"/>
        <dbReference type="ChEBI" id="CHEBI:78497"/>
        <dbReference type="ChEBI" id="CHEBI:456215"/>
        <dbReference type="EC" id="6.1.1.7"/>
    </reaction>
</comment>
<proteinExistence type="inferred from homology"/>
<evidence type="ECO:0000256" key="1">
    <source>
        <dbReference type="ARBA" id="ARBA00008226"/>
    </source>
</evidence>
<feature type="binding site" evidence="11">
    <location>
        <position position="457"/>
    </location>
    <ligand>
        <name>Zn(2+)</name>
        <dbReference type="ChEBI" id="CHEBI:29105"/>
    </ligand>
</feature>
<keyword evidence="12" id="KW-0175">Coiled coil</keyword>
<evidence type="ECO:0000256" key="2">
    <source>
        <dbReference type="ARBA" id="ARBA00022555"/>
    </source>
</evidence>
<evidence type="ECO:0000256" key="9">
    <source>
        <dbReference type="ARBA" id="ARBA00024779"/>
    </source>
</evidence>
<dbReference type="GO" id="GO:0000049">
    <property type="term" value="F:tRNA binding"/>
    <property type="evidence" value="ECO:0007669"/>
    <property type="project" value="UniProtKB-KW"/>
</dbReference>
<dbReference type="SUPFAM" id="SSF55681">
    <property type="entry name" value="Class II aaRS and biotin synthetases"/>
    <property type="match status" value="1"/>
</dbReference>
<dbReference type="RefSeq" id="WP_178621945.1">
    <property type="nucleotide sequence ID" value="NZ_JACRSS010000006.1"/>
</dbReference>
<keyword evidence="6 11" id="KW-0694">RNA-binding</keyword>
<dbReference type="GO" id="GO:0005829">
    <property type="term" value="C:cytosol"/>
    <property type="evidence" value="ECO:0007669"/>
    <property type="project" value="TreeGrafter"/>
</dbReference>
<organism evidence="14 15">
    <name type="scientific">Guopingia tenuis</name>
    <dbReference type="NCBI Taxonomy" id="2763656"/>
    <lineage>
        <taxon>Bacteria</taxon>
        <taxon>Bacillati</taxon>
        <taxon>Bacillota</taxon>
        <taxon>Clostridia</taxon>
        <taxon>Christensenellales</taxon>
        <taxon>Christensenellaceae</taxon>
        <taxon>Guopingia</taxon>
    </lineage>
</organism>
<dbReference type="AlphaFoldDB" id="A0A926DJE5"/>
<feature type="domain" description="Alanyl-transfer RNA synthetases family profile" evidence="13">
    <location>
        <begin position="1"/>
        <end position="597"/>
    </location>
</feature>
<evidence type="ECO:0000256" key="8">
    <source>
        <dbReference type="ARBA" id="ARBA00023146"/>
    </source>
</evidence>
<feature type="binding site" evidence="11">
    <location>
        <position position="563"/>
    </location>
    <ligand>
        <name>Zn(2+)</name>
        <dbReference type="ChEBI" id="CHEBI:29105"/>
    </ligand>
</feature>
<dbReference type="PANTHER" id="PTHR11777">
    <property type="entry name" value="ALANYL-TRNA SYNTHETASE"/>
    <property type="match status" value="1"/>
</dbReference>
<comment type="domain">
    <text evidence="11">Consists of three domains; the N-terminal catalytic domain, the editing domain and the C-terminal C-Ala domain. The editing domain removes incorrectly charged amino acids, while the C-Ala domain, along with tRNA(Ala), serves as a bridge to cooperatively bring together the editing and aminoacylation centers thus stimulating deacylation of misacylated tRNAs.</text>
</comment>
<feature type="binding site" evidence="11">
    <location>
        <position position="461"/>
    </location>
    <ligand>
        <name>Zn(2+)</name>
        <dbReference type="ChEBI" id="CHEBI:29105"/>
    </ligand>
</feature>
<dbReference type="Gene3D" id="3.30.930.10">
    <property type="entry name" value="Bira Bifunctional Protein, Domain 2"/>
    <property type="match status" value="1"/>
</dbReference>
<evidence type="ECO:0000256" key="12">
    <source>
        <dbReference type="SAM" id="Coils"/>
    </source>
</evidence>
<dbReference type="InterPro" id="IPR018162">
    <property type="entry name" value="Ala-tRNA-ligase_IIc_anticod-bd"/>
</dbReference>
<dbReference type="CDD" id="cd00673">
    <property type="entry name" value="AlaRS_core"/>
    <property type="match status" value="1"/>
</dbReference>
<dbReference type="PROSITE" id="PS50860">
    <property type="entry name" value="AA_TRNA_LIGASE_II_ALA"/>
    <property type="match status" value="1"/>
</dbReference>
<keyword evidence="2 11" id="KW-0820">tRNA-binding</keyword>
<accession>A0A926DJE5</accession>
<comment type="similarity">
    <text evidence="1 11">Belongs to the class-II aminoacyl-tRNA synthetase family.</text>
</comment>
<comment type="function">
    <text evidence="9 11">Catalyzes the attachment of alanine to tRNA(Ala) in a two-step reaction: alanine is first activated by ATP to form Ala-AMP and then transferred to the acceptor end of tRNA(Ala). Also edits incorrectly charged Ser-tRNA(Ala) and Gly-tRNA(Ala) via its editing domain.</text>
</comment>
<keyword evidence="11" id="KW-0862">Zinc</keyword>